<protein>
    <submittedName>
        <fullName evidence="1">Uncharacterized protein</fullName>
    </submittedName>
</protein>
<evidence type="ECO:0000313" key="1">
    <source>
        <dbReference type="EMBL" id="DAE24093.1"/>
    </source>
</evidence>
<organism evidence="1">
    <name type="scientific">Siphoviridae sp. ctg6Y13</name>
    <dbReference type="NCBI Taxonomy" id="2826419"/>
    <lineage>
        <taxon>Viruses</taxon>
        <taxon>Duplodnaviria</taxon>
        <taxon>Heunggongvirae</taxon>
        <taxon>Uroviricota</taxon>
        <taxon>Caudoviricetes</taxon>
    </lineage>
</organism>
<proteinExistence type="predicted"/>
<reference evidence="1" key="1">
    <citation type="journal article" date="2021" name="Proc. Natl. Acad. Sci. U.S.A.">
        <title>A Catalog of Tens of Thousands of Viruses from Human Metagenomes Reveals Hidden Associations with Chronic Diseases.</title>
        <authorList>
            <person name="Tisza M.J."/>
            <person name="Buck C.B."/>
        </authorList>
    </citation>
    <scope>NUCLEOTIDE SEQUENCE</scope>
    <source>
        <strain evidence="1">Ctg6Y13</strain>
    </source>
</reference>
<dbReference type="EMBL" id="BK015766">
    <property type="protein sequence ID" value="DAE24093.1"/>
    <property type="molecule type" value="Genomic_DNA"/>
</dbReference>
<name>A0A8S5QZD2_9CAUD</name>
<sequence>MKYFSAKQERTIMSDEKIKTILESADGLTEQEWKSLRQYFDYKFSLNRRFVNSELAFKTVKTFFNQDKESNIKESEEI</sequence>
<accession>A0A8S5QZD2</accession>